<dbReference type="Proteomes" id="UP000031516">
    <property type="component" value="Unassembled WGS sequence"/>
</dbReference>
<proteinExistence type="predicted"/>
<evidence type="ECO:0000259" key="1">
    <source>
        <dbReference type="PROSITE" id="PS51819"/>
    </source>
</evidence>
<evidence type="ECO:0000313" key="3">
    <source>
        <dbReference type="Proteomes" id="UP000031516"/>
    </source>
</evidence>
<protein>
    <submittedName>
        <fullName evidence="2">WGS project CCBQ000000000 data, contig 00099</fullName>
    </submittedName>
</protein>
<keyword evidence="3" id="KW-1185">Reference proteome</keyword>
<dbReference type="Gene3D" id="3.10.180.10">
    <property type="entry name" value="2,3-Dihydroxybiphenyl 1,2-Dioxygenase, domain 1"/>
    <property type="match status" value="1"/>
</dbReference>
<gene>
    <name evidence="2" type="ORF">KLDO_g1436</name>
</gene>
<accession>A0A0A8L4S9</accession>
<dbReference type="PANTHER" id="PTHR35006">
    <property type="entry name" value="GLYOXALASE FAMILY PROTEIN (AFU_ORTHOLOGUE AFUA_5G14830)"/>
    <property type="match status" value="1"/>
</dbReference>
<dbReference type="EMBL" id="CCBQ010000019">
    <property type="protein sequence ID" value="CDO93134.1"/>
    <property type="molecule type" value="Genomic_DNA"/>
</dbReference>
<dbReference type="Pfam" id="PF00903">
    <property type="entry name" value="Glyoxalase"/>
    <property type="match status" value="1"/>
</dbReference>
<dbReference type="PROSITE" id="PS51819">
    <property type="entry name" value="VOC"/>
    <property type="match status" value="1"/>
</dbReference>
<dbReference type="InterPro" id="IPR029068">
    <property type="entry name" value="Glyas_Bleomycin-R_OHBP_Dase"/>
</dbReference>
<evidence type="ECO:0000313" key="2">
    <source>
        <dbReference type="EMBL" id="CDO93134.1"/>
    </source>
</evidence>
<dbReference type="OrthoDB" id="10249419at2759"/>
<name>A0A0A8L4S9_9SACH</name>
<dbReference type="PANTHER" id="PTHR35006:SF1">
    <property type="entry name" value="BLL2941 PROTEIN"/>
    <property type="match status" value="1"/>
</dbReference>
<reference evidence="2 3" key="1">
    <citation type="submission" date="2014-03" db="EMBL/GenBank/DDBJ databases">
        <title>The genome of Kluyveromyces dobzhanskii.</title>
        <authorList>
            <person name="Nystedt B."/>
            <person name="Astrom S."/>
        </authorList>
    </citation>
    <scope>NUCLEOTIDE SEQUENCE [LARGE SCALE GENOMIC DNA]</scope>
    <source>
        <strain evidence="2 3">CBS 2104</strain>
    </source>
</reference>
<feature type="domain" description="VOC" evidence="1">
    <location>
        <begin position="1"/>
        <end position="125"/>
    </location>
</feature>
<dbReference type="AlphaFoldDB" id="A0A0A8L4S9"/>
<comment type="caution">
    <text evidence="2">The sequence shown here is derived from an EMBL/GenBank/DDBJ whole genome shotgun (WGS) entry which is preliminary data.</text>
</comment>
<dbReference type="InterPro" id="IPR037523">
    <property type="entry name" value="VOC_core"/>
</dbReference>
<dbReference type="SUPFAM" id="SSF54593">
    <property type="entry name" value="Glyoxalase/Bleomycin resistance protein/Dihydroxybiphenyl dioxygenase"/>
    <property type="match status" value="1"/>
</dbReference>
<organism evidence="2 3">
    <name type="scientific">Kluyveromyces dobzhanskii CBS 2104</name>
    <dbReference type="NCBI Taxonomy" id="1427455"/>
    <lineage>
        <taxon>Eukaryota</taxon>
        <taxon>Fungi</taxon>
        <taxon>Dikarya</taxon>
        <taxon>Ascomycota</taxon>
        <taxon>Saccharomycotina</taxon>
        <taxon>Saccharomycetes</taxon>
        <taxon>Saccharomycetales</taxon>
        <taxon>Saccharomycetaceae</taxon>
        <taxon>Kluyveromyces</taxon>
    </lineage>
</organism>
<dbReference type="InterPro" id="IPR004360">
    <property type="entry name" value="Glyas_Fos-R_dOase_dom"/>
</dbReference>
<dbReference type="CDD" id="cd07262">
    <property type="entry name" value="VOC_like"/>
    <property type="match status" value="1"/>
</dbReference>
<sequence length="128" mass="13702">MFHHVTIGTNDIVKAKKFYDAVLGVVGISPAEITIYAGGRKKLVYEKDDCLFIVKLPINDEAAAAGNGHTVGFRCASEDEVLKLHDTAVANGGTSVEDAPGLRPTGKFQAYIRDLDGNKLSATFIPSH</sequence>